<keyword evidence="9" id="KW-0694">RNA-binding</keyword>
<dbReference type="FunFam" id="3.40.50.150:FF:000251">
    <property type="entry name" value="Putative RNA methylase"/>
    <property type="match status" value="1"/>
</dbReference>
<dbReference type="EC" id="2.1.1.213" evidence="13"/>
<keyword evidence="6" id="KW-0808">Transferase</keyword>
<comment type="catalytic activity">
    <reaction evidence="10">
        <text>guanosine(10) in tRNA + 2 S-adenosyl-L-methionine = N(2)-dimethylguanosine(10) in tRNA + 2 S-adenosyl-L-homocysteine + 2 H(+)</text>
        <dbReference type="Rhea" id="RHEA:43124"/>
        <dbReference type="Rhea" id="RHEA-COMP:10355"/>
        <dbReference type="Rhea" id="RHEA-COMP:10358"/>
        <dbReference type="ChEBI" id="CHEBI:15378"/>
        <dbReference type="ChEBI" id="CHEBI:57856"/>
        <dbReference type="ChEBI" id="CHEBI:59789"/>
        <dbReference type="ChEBI" id="CHEBI:74269"/>
        <dbReference type="ChEBI" id="CHEBI:74513"/>
        <dbReference type="EC" id="2.1.1.213"/>
    </reaction>
</comment>
<comment type="function">
    <text evidence="11">Catalyzes the adenosylmethionine-dependent methylation of the exocyclic amino group (N(2)) of guanosine at position 10 of various tRNAs. Acts via a two-step process that leads to the formation of either N(2)-monomethyl (m(2)G) or N(2)-dimethylguanosine (m(2)(2)G).</text>
</comment>
<dbReference type="Pfam" id="PF01170">
    <property type="entry name" value="UPF0020"/>
    <property type="match status" value="1"/>
</dbReference>
<dbReference type="PROSITE" id="PS01261">
    <property type="entry name" value="UPF0020"/>
    <property type="match status" value="1"/>
</dbReference>
<evidence type="ECO:0000256" key="11">
    <source>
        <dbReference type="ARBA" id="ARBA00054380"/>
    </source>
</evidence>
<evidence type="ECO:0000256" key="5">
    <source>
        <dbReference type="ARBA" id="ARBA00022603"/>
    </source>
</evidence>
<dbReference type="CDD" id="cd02440">
    <property type="entry name" value="AdoMet_MTases"/>
    <property type="match status" value="1"/>
</dbReference>
<dbReference type="InterPro" id="IPR053943">
    <property type="entry name" value="RlmKL-like_Mtase_CS"/>
</dbReference>
<dbReference type="EMBL" id="VOTZ01000003">
    <property type="protein sequence ID" value="MCQ1537875.1"/>
    <property type="molecule type" value="Genomic_DNA"/>
</dbReference>
<evidence type="ECO:0000256" key="13">
    <source>
        <dbReference type="ARBA" id="ARBA00066936"/>
    </source>
</evidence>
<dbReference type="CDD" id="cd11715">
    <property type="entry name" value="THUMP_AdoMetMT"/>
    <property type="match status" value="1"/>
</dbReference>
<comment type="similarity">
    <text evidence="12">Belongs to the methyltransferase superfamily. Trm-G10 family.</text>
</comment>
<protein>
    <recommendedName>
        <fullName evidence="13">tRNA (guanine(10)-N(2))-dimethyltransferase</fullName>
        <ecNumber evidence="13">2.1.1.213</ecNumber>
    </recommendedName>
    <alternativeName>
        <fullName evidence="14">tRNA:G10 dimethyltransferase</fullName>
    </alternativeName>
</protein>
<proteinExistence type="inferred from homology"/>
<evidence type="ECO:0000259" key="15">
    <source>
        <dbReference type="Pfam" id="PF01170"/>
    </source>
</evidence>
<evidence type="ECO:0000256" key="3">
    <source>
        <dbReference type="ARBA" id="ARBA00022490"/>
    </source>
</evidence>
<dbReference type="PANTHER" id="PTHR14911:SF21">
    <property type="entry name" value="N2-METHYLGUANOSINE TRNA METHYLTRANSFERASE"/>
    <property type="match status" value="1"/>
</dbReference>
<accession>A0ABD4TKS0</accession>
<keyword evidence="3" id="KW-0963">Cytoplasm</keyword>
<evidence type="ECO:0000256" key="7">
    <source>
        <dbReference type="ARBA" id="ARBA00022691"/>
    </source>
</evidence>
<keyword evidence="4" id="KW-0820">tRNA-binding</keyword>
<dbReference type="GO" id="GO:0000049">
    <property type="term" value="F:tRNA binding"/>
    <property type="evidence" value="ECO:0007669"/>
    <property type="project" value="UniProtKB-KW"/>
</dbReference>
<evidence type="ECO:0000313" key="16">
    <source>
        <dbReference type="EMBL" id="MCQ1537875.1"/>
    </source>
</evidence>
<evidence type="ECO:0000256" key="9">
    <source>
        <dbReference type="ARBA" id="ARBA00022884"/>
    </source>
</evidence>
<dbReference type="Gene3D" id="3.40.50.150">
    <property type="entry name" value="Vaccinia Virus protein VP39"/>
    <property type="match status" value="1"/>
</dbReference>
<dbReference type="GO" id="GO:0160101">
    <property type="term" value="F:tRNA (guanine(10)-N2)-dimethyltransferase activity"/>
    <property type="evidence" value="ECO:0007669"/>
    <property type="project" value="UniProtKB-EC"/>
</dbReference>
<gene>
    <name evidence="16" type="ORF">FTO68_02585</name>
</gene>
<comment type="caution">
    <text evidence="16">The sequence shown here is derived from an EMBL/GenBank/DDBJ whole genome shotgun (WGS) entry which is preliminary data.</text>
</comment>
<dbReference type="InterPro" id="IPR000241">
    <property type="entry name" value="RlmKL-like_Mtase"/>
</dbReference>
<evidence type="ECO:0000256" key="4">
    <source>
        <dbReference type="ARBA" id="ARBA00022555"/>
    </source>
</evidence>
<keyword evidence="5 16" id="KW-0489">Methyltransferase</keyword>
<keyword evidence="7" id="KW-0949">S-adenosyl-L-methionine</keyword>
<dbReference type="GO" id="GO:0008033">
    <property type="term" value="P:tRNA processing"/>
    <property type="evidence" value="ECO:0007669"/>
    <property type="project" value="UniProtKB-KW"/>
</dbReference>
<dbReference type="SUPFAM" id="SSF53335">
    <property type="entry name" value="S-adenosyl-L-methionine-dependent methyltransferases"/>
    <property type="match status" value="1"/>
</dbReference>
<evidence type="ECO:0000256" key="8">
    <source>
        <dbReference type="ARBA" id="ARBA00022694"/>
    </source>
</evidence>
<reference evidence="16 17" key="1">
    <citation type="submission" date="2019-08" db="EMBL/GenBank/DDBJ databases">
        <authorList>
            <person name="Chen S.-C."/>
            <person name="Lai M.-C."/>
            <person name="You Y.-T."/>
        </authorList>
    </citation>
    <scope>NUCLEOTIDE SEQUENCE [LARGE SCALE GENOMIC DNA]</scope>
    <source>
        <strain evidence="16 17">P2F9704a</strain>
    </source>
</reference>
<comment type="subcellular location">
    <subcellularLocation>
        <location evidence="1">Cytoplasm</location>
    </subcellularLocation>
</comment>
<comment type="subunit">
    <text evidence="2">Monomer.</text>
</comment>
<keyword evidence="17" id="KW-1185">Reference proteome</keyword>
<keyword evidence="8" id="KW-0819">tRNA processing</keyword>
<evidence type="ECO:0000256" key="12">
    <source>
        <dbReference type="ARBA" id="ARBA00061338"/>
    </source>
</evidence>
<evidence type="ECO:0000256" key="1">
    <source>
        <dbReference type="ARBA" id="ARBA00004496"/>
    </source>
</evidence>
<dbReference type="Proteomes" id="UP001524383">
    <property type="component" value="Unassembled WGS sequence"/>
</dbReference>
<name>A0ABD4TKS0_9EURY</name>
<dbReference type="AlphaFoldDB" id="A0ABD4TKS0"/>
<sequence length="317" mass="34807">MKLLFELSGEHPDLPAAEIGCVGKVLATAPQVAIASCPVPKDTLRLSQTHVVMEYLGECPAEMGAFSSLLHNLSLAPEEPFSCRVKRIHPADLPASKMDIERMMGRLIEGEVSLKSPAVEYRAIFSDGTCYLGRVLHHIDRGAYAYRNPMRRSFFHPGVMMPLMARAMVNLTRISPGGIFYDPFCGTGGIMLEAECIGATVAGSDIDPYMIQGARVNLPNSVCFRADTCYLPVADKSVDAVATDLPYGQSTSIKAASLDKLYTQSLSEIRRILKDESRAVIVTHQDISTIAEEYFEIIHSFSQRVHKSLTRQIVVLA</sequence>
<evidence type="ECO:0000256" key="2">
    <source>
        <dbReference type="ARBA" id="ARBA00011245"/>
    </source>
</evidence>
<dbReference type="GO" id="GO:0032259">
    <property type="term" value="P:methylation"/>
    <property type="evidence" value="ECO:0007669"/>
    <property type="project" value="UniProtKB-KW"/>
</dbReference>
<evidence type="ECO:0000256" key="10">
    <source>
        <dbReference type="ARBA" id="ARBA00051883"/>
    </source>
</evidence>
<dbReference type="PANTHER" id="PTHR14911">
    <property type="entry name" value="THUMP DOMAIN-CONTAINING"/>
    <property type="match status" value="1"/>
</dbReference>
<evidence type="ECO:0000313" key="17">
    <source>
        <dbReference type="Proteomes" id="UP001524383"/>
    </source>
</evidence>
<dbReference type="RefSeq" id="WP_255331805.1">
    <property type="nucleotide sequence ID" value="NZ_VOTZ01000003.1"/>
</dbReference>
<organism evidence="16 17">
    <name type="scientific">Methanocalculus taiwanensis</name>
    <dbReference type="NCBI Taxonomy" id="106207"/>
    <lineage>
        <taxon>Archaea</taxon>
        <taxon>Methanobacteriati</taxon>
        <taxon>Methanobacteriota</taxon>
        <taxon>Stenosarchaea group</taxon>
        <taxon>Methanomicrobia</taxon>
        <taxon>Methanomicrobiales</taxon>
        <taxon>Methanocalculaceae</taxon>
        <taxon>Methanocalculus</taxon>
    </lineage>
</organism>
<feature type="domain" description="Ribosomal RNA large subunit methyltransferase K/L-like methyltransferase" evidence="15">
    <location>
        <begin position="150"/>
        <end position="288"/>
    </location>
</feature>
<evidence type="ECO:0000256" key="6">
    <source>
        <dbReference type="ARBA" id="ARBA00022679"/>
    </source>
</evidence>
<evidence type="ECO:0000256" key="14">
    <source>
        <dbReference type="ARBA" id="ARBA00082665"/>
    </source>
</evidence>
<dbReference type="InterPro" id="IPR029063">
    <property type="entry name" value="SAM-dependent_MTases_sf"/>
</dbReference>
<dbReference type="GO" id="GO:0005737">
    <property type="term" value="C:cytoplasm"/>
    <property type="evidence" value="ECO:0007669"/>
    <property type="project" value="UniProtKB-SubCell"/>
</dbReference>